<dbReference type="InterPro" id="IPR051678">
    <property type="entry name" value="AGP_Transferase"/>
</dbReference>
<evidence type="ECO:0000259" key="1">
    <source>
        <dbReference type="Pfam" id="PF01636"/>
    </source>
</evidence>
<evidence type="ECO:0000313" key="3">
    <source>
        <dbReference type="Proteomes" id="UP000030653"/>
    </source>
</evidence>
<dbReference type="GeneID" id="63684081"/>
<dbReference type="AlphaFoldDB" id="M5G0U5"/>
<protein>
    <recommendedName>
        <fullName evidence="1">Aminoglycoside phosphotransferase domain-containing protein</fullName>
    </recommendedName>
</protein>
<evidence type="ECO:0000313" key="2">
    <source>
        <dbReference type="EMBL" id="EJT99451.1"/>
    </source>
</evidence>
<proteinExistence type="predicted"/>
<keyword evidence="3" id="KW-1185">Reference proteome</keyword>
<sequence>MDDPPSSKWEKMVSKRIKEWRLGLDLSALDIIVTDQLNRLGSHGLPLTRELIGVGSSALIYRYTVPGRGSEPMSLVARVIYPRQPYWKTKAEAAVMNLVRARNVPVPKVYQCSLTASDNPVGAEWILMEYMAGERLDDVFDSPEFTMDKKKRVIRDLRSTSER</sequence>
<feature type="domain" description="Aminoglycoside phosphotransferase" evidence="1">
    <location>
        <begin position="51"/>
        <end position="143"/>
    </location>
</feature>
<accession>M5G0U5</accession>
<organism evidence="2 3">
    <name type="scientific">Dacryopinax primogenitus (strain DJM 731)</name>
    <name type="common">Brown rot fungus</name>
    <dbReference type="NCBI Taxonomy" id="1858805"/>
    <lineage>
        <taxon>Eukaryota</taxon>
        <taxon>Fungi</taxon>
        <taxon>Dikarya</taxon>
        <taxon>Basidiomycota</taxon>
        <taxon>Agaricomycotina</taxon>
        <taxon>Dacrymycetes</taxon>
        <taxon>Dacrymycetales</taxon>
        <taxon>Dacrymycetaceae</taxon>
        <taxon>Dacryopinax</taxon>
    </lineage>
</organism>
<reference evidence="2 3" key="1">
    <citation type="journal article" date="2012" name="Science">
        <title>The Paleozoic origin of enzymatic lignin decomposition reconstructed from 31 fungal genomes.</title>
        <authorList>
            <person name="Floudas D."/>
            <person name="Binder M."/>
            <person name="Riley R."/>
            <person name="Barry K."/>
            <person name="Blanchette R.A."/>
            <person name="Henrissat B."/>
            <person name="Martinez A.T."/>
            <person name="Otillar R."/>
            <person name="Spatafora J.W."/>
            <person name="Yadav J.S."/>
            <person name="Aerts A."/>
            <person name="Benoit I."/>
            <person name="Boyd A."/>
            <person name="Carlson A."/>
            <person name="Copeland A."/>
            <person name="Coutinho P.M."/>
            <person name="de Vries R.P."/>
            <person name="Ferreira P."/>
            <person name="Findley K."/>
            <person name="Foster B."/>
            <person name="Gaskell J."/>
            <person name="Glotzer D."/>
            <person name="Gorecki P."/>
            <person name="Heitman J."/>
            <person name="Hesse C."/>
            <person name="Hori C."/>
            <person name="Igarashi K."/>
            <person name="Jurgens J.A."/>
            <person name="Kallen N."/>
            <person name="Kersten P."/>
            <person name="Kohler A."/>
            <person name="Kuees U."/>
            <person name="Kumar T.K.A."/>
            <person name="Kuo A."/>
            <person name="LaButti K."/>
            <person name="Larrondo L.F."/>
            <person name="Lindquist E."/>
            <person name="Ling A."/>
            <person name="Lombard V."/>
            <person name="Lucas S."/>
            <person name="Lundell T."/>
            <person name="Martin R."/>
            <person name="McLaughlin D.J."/>
            <person name="Morgenstern I."/>
            <person name="Morin E."/>
            <person name="Murat C."/>
            <person name="Nagy L.G."/>
            <person name="Nolan M."/>
            <person name="Ohm R.A."/>
            <person name="Patyshakuliyeva A."/>
            <person name="Rokas A."/>
            <person name="Ruiz-Duenas F.J."/>
            <person name="Sabat G."/>
            <person name="Salamov A."/>
            <person name="Samejima M."/>
            <person name="Schmutz J."/>
            <person name="Slot J.C."/>
            <person name="St John F."/>
            <person name="Stenlid J."/>
            <person name="Sun H."/>
            <person name="Sun S."/>
            <person name="Syed K."/>
            <person name="Tsang A."/>
            <person name="Wiebenga A."/>
            <person name="Young D."/>
            <person name="Pisabarro A."/>
            <person name="Eastwood D.C."/>
            <person name="Martin F."/>
            <person name="Cullen D."/>
            <person name="Grigoriev I.V."/>
            <person name="Hibbett D.S."/>
        </authorList>
    </citation>
    <scope>NUCLEOTIDE SEQUENCE [LARGE SCALE GENOMIC DNA]</scope>
    <source>
        <strain evidence="2 3">DJM-731 SS1</strain>
    </source>
</reference>
<dbReference type="Gene3D" id="3.30.200.20">
    <property type="entry name" value="Phosphorylase Kinase, domain 1"/>
    <property type="match status" value="1"/>
</dbReference>
<dbReference type="PANTHER" id="PTHR21310:SF15">
    <property type="entry name" value="AMINOGLYCOSIDE PHOSPHOTRANSFERASE DOMAIN-CONTAINING PROTEIN"/>
    <property type="match status" value="1"/>
</dbReference>
<dbReference type="InterPro" id="IPR002575">
    <property type="entry name" value="Aminoglycoside_PTrfase"/>
</dbReference>
<dbReference type="RefSeq" id="XP_040626349.1">
    <property type="nucleotide sequence ID" value="XM_040769019.1"/>
</dbReference>
<dbReference type="PANTHER" id="PTHR21310">
    <property type="entry name" value="AMINOGLYCOSIDE PHOSPHOTRANSFERASE-RELATED-RELATED"/>
    <property type="match status" value="1"/>
</dbReference>
<name>M5G0U5_DACPD</name>
<dbReference type="Pfam" id="PF01636">
    <property type="entry name" value="APH"/>
    <property type="match status" value="1"/>
</dbReference>
<dbReference type="InterPro" id="IPR011009">
    <property type="entry name" value="Kinase-like_dom_sf"/>
</dbReference>
<gene>
    <name evidence="2" type="ORF">DACRYDRAFT_110173</name>
</gene>
<dbReference type="OrthoDB" id="10003767at2759"/>
<dbReference type="EMBL" id="JH795870">
    <property type="protein sequence ID" value="EJT99451.1"/>
    <property type="molecule type" value="Genomic_DNA"/>
</dbReference>
<dbReference type="SUPFAM" id="SSF56112">
    <property type="entry name" value="Protein kinase-like (PK-like)"/>
    <property type="match status" value="1"/>
</dbReference>
<dbReference type="HOGENOM" id="CLU_1626987_0_0_1"/>
<dbReference type="Proteomes" id="UP000030653">
    <property type="component" value="Unassembled WGS sequence"/>
</dbReference>